<accession>A0A8G2FH09</accession>
<dbReference type="Proteomes" id="UP000186308">
    <property type="component" value="Unassembled WGS sequence"/>
</dbReference>
<dbReference type="EMBL" id="FTNE01000013">
    <property type="protein sequence ID" value="SIR00694.1"/>
    <property type="molecule type" value="Genomic_DNA"/>
</dbReference>
<keyword evidence="2 4" id="KW-0808">Transferase</keyword>
<dbReference type="GO" id="GO:0008146">
    <property type="term" value="F:sulfotransferase activity"/>
    <property type="evidence" value="ECO:0007669"/>
    <property type="project" value="InterPro"/>
</dbReference>
<organism evidence="4 5">
    <name type="scientific">Acidiphilium rubrum</name>
    <dbReference type="NCBI Taxonomy" id="526"/>
    <lineage>
        <taxon>Bacteria</taxon>
        <taxon>Pseudomonadati</taxon>
        <taxon>Pseudomonadota</taxon>
        <taxon>Alphaproteobacteria</taxon>
        <taxon>Acetobacterales</taxon>
        <taxon>Acidocellaceae</taxon>
        <taxon>Acidiphilium</taxon>
    </lineage>
</organism>
<dbReference type="OrthoDB" id="9804504at2"/>
<dbReference type="AlphaFoldDB" id="A0A8G2FH09"/>
<proteinExistence type="inferred from homology"/>
<evidence type="ECO:0000259" key="3">
    <source>
        <dbReference type="Pfam" id="PF00685"/>
    </source>
</evidence>
<feature type="domain" description="Sulfotransferase" evidence="3">
    <location>
        <begin position="5"/>
        <end position="271"/>
    </location>
</feature>
<gene>
    <name evidence="4" type="ORF">SAMN05421828_11372</name>
</gene>
<sequence length="277" mass="30580">MGKLVWLAAYPKSGNTWLRAFIHNYLADDAAPYDINRLTDLTTGESGAALYHRHDPRPARAYRAAELALLRPLVHRDLMGADAARVFVKTHNAAIVSHGVPLITPEVTDRAIYLVRDPRDVVVSYAAHLGITLDAMIALLADDRAVSGGDDRKVLEFIGSWSRHVASWTANPNPTLLVLRYEDLLDDPVDGFGDVVRFLGATPDAARLERAIAASGFATLAAQEQARGFAERPASAAAAFFRSGTAGQWRTALSPAQRRRIERDHAVQMRRFRYRDQ</sequence>
<dbReference type="InterPro" id="IPR000863">
    <property type="entry name" value="Sulfotransferase_dom"/>
</dbReference>
<comment type="similarity">
    <text evidence="1">Belongs to the sulfotransferase 1 family.</text>
</comment>
<evidence type="ECO:0000256" key="2">
    <source>
        <dbReference type="ARBA" id="ARBA00022679"/>
    </source>
</evidence>
<evidence type="ECO:0000313" key="5">
    <source>
        <dbReference type="Proteomes" id="UP000186308"/>
    </source>
</evidence>
<dbReference type="Pfam" id="PF00685">
    <property type="entry name" value="Sulfotransfer_1"/>
    <property type="match status" value="1"/>
</dbReference>
<keyword evidence="5" id="KW-1185">Reference proteome</keyword>
<name>A0A8G2FH09_ACIRU</name>
<protein>
    <submittedName>
        <fullName evidence="4">Sulfotransferase domain-containing protein</fullName>
    </submittedName>
</protein>
<dbReference type="SUPFAM" id="SSF52540">
    <property type="entry name" value="P-loop containing nucleoside triphosphate hydrolases"/>
    <property type="match status" value="1"/>
</dbReference>
<evidence type="ECO:0000256" key="1">
    <source>
        <dbReference type="ARBA" id="ARBA00005771"/>
    </source>
</evidence>
<evidence type="ECO:0000313" key="4">
    <source>
        <dbReference type="EMBL" id="SIR00694.1"/>
    </source>
</evidence>
<comment type="caution">
    <text evidence="4">The sequence shown here is derived from an EMBL/GenBank/DDBJ whole genome shotgun (WGS) entry which is preliminary data.</text>
</comment>
<dbReference type="InterPro" id="IPR027417">
    <property type="entry name" value="P-loop_NTPase"/>
</dbReference>
<dbReference type="PANTHER" id="PTHR11783">
    <property type="entry name" value="SULFOTRANSFERASE SULT"/>
    <property type="match status" value="1"/>
</dbReference>
<dbReference type="Gene3D" id="3.40.50.300">
    <property type="entry name" value="P-loop containing nucleotide triphosphate hydrolases"/>
    <property type="match status" value="1"/>
</dbReference>
<reference evidence="4 5" key="1">
    <citation type="submission" date="2017-01" db="EMBL/GenBank/DDBJ databases">
        <authorList>
            <person name="Varghese N."/>
            <person name="Submissions S."/>
        </authorList>
    </citation>
    <scope>NUCLEOTIDE SEQUENCE [LARGE SCALE GENOMIC DNA]</scope>
    <source>
        <strain evidence="4 5">ATCC 35905</strain>
    </source>
</reference>
<dbReference type="RefSeq" id="WP_029311750.1">
    <property type="nucleotide sequence ID" value="NZ_FTNE01000013.1"/>
</dbReference>